<keyword evidence="3" id="KW-1185">Reference proteome</keyword>
<evidence type="ECO:0000256" key="1">
    <source>
        <dbReference type="SAM" id="MobiDB-lite"/>
    </source>
</evidence>
<dbReference type="Proteomes" id="UP000298061">
    <property type="component" value="Unassembled WGS sequence"/>
</dbReference>
<evidence type="ECO:0000313" key="3">
    <source>
        <dbReference type="Proteomes" id="UP000298061"/>
    </source>
</evidence>
<feature type="compositionally biased region" description="Basic residues" evidence="1">
    <location>
        <begin position="217"/>
        <end position="228"/>
    </location>
</feature>
<accession>A0A4Y9ZF91</accession>
<dbReference type="STRING" id="135208.A0A4Y9ZF91"/>
<dbReference type="EMBL" id="SFCI01003092">
    <property type="protein sequence ID" value="TFY73262.1"/>
    <property type="molecule type" value="Genomic_DNA"/>
</dbReference>
<reference evidence="2 3" key="1">
    <citation type="submission" date="2019-02" db="EMBL/GenBank/DDBJ databases">
        <title>Genome sequencing of the rare red list fungi Hericium alpestre (H. flagellum).</title>
        <authorList>
            <person name="Buettner E."/>
            <person name="Kellner H."/>
        </authorList>
    </citation>
    <scope>NUCLEOTIDE SEQUENCE [LARGE SCALE GENOMIC DNA]</scope>
    <source>
        <strain evidence="2 3">DSM 108284</strain>
    </source>
</reference>
<feature type="compositionally biased region" description="Polar residues" evidence="1">
    <location>
        <begin position="230"/>
        <end position="243"/>
    </location>
</feature>
<dbReference type="OrthoDB" id="25987at2759"/>
<comment type="caution">
    <text evidence="2">The sequence shown here is derived from an EMBL/GenBank/DDBJ whole genome shotgun (WGS) entry which is preliminary data.</text>
</comment>
<dbReference type="AlphaFoldDB" id="A0A4Y9ZF91"/>
<name>A0A4Y9ZF91_9AGAM</name>
<feature type="region of interest" description="Disordered" evidence="1">
    <location>
        <begin position="216"/>
        <end position="243"/>
    </location>
</feature>
<gene>
    <name evidence="2" type="ORF">EWM64_g10750</name>
</gene>
<evidence type="ECO:0000313" key="2">
    <source>
        <dbReference type="EMBL" id="TFY73262.1"/>
    </source>
</evidence>
<protein>
    <submittedName>
        <fullName evidence="2">Uncharacterized protein</fullName>
    </submittedName>
</protein>
<organism evidence="2 3">
    <name type="scientific">Hericium alpestre</name>
    <dbReference type="NCBI Taxonomy" id="135208"/>
    <lineage>
        <taxon>Eukaryota</taxon>
        <taxon>Fungi</taxon>
        <taxon>Dikarya</taxon>
        <taxon>Basidiomycota</taxon>
        <taxon>Agaricomycotina</taxon>
        <taxon>Agaricomycetes</taxon>
        <taxon>Russulales</taxon>
        <taxon>Hericiaceae</taxon>
        <taxon>Hericium</taxon>
    </lineage>
</organism>
<feature type="non-terminal residue" evidence="2">
    <location>
        <position position="1"/>
    </location>
</feature>
<sequence length="257" mass="28103">SSTRTRPKTLLEFVRRGTRLAPEEVVVPTLASLYTSIGMPHDAARHVPIQLQPESERLALFLRILGSDTPAIASLSPLHLAAVLALRWVLRRLHERASEAGFSCDRDRERWTQHEARAFLASFAWAPGFTGDSEPDAPPLENRNVQLVAQVSEALKVVGLLAEVLLLTERVPSPAYLFSGKRFHYLLTAGKSENLGPVEALCGACFEGMEETFGQVRGKKGKKERKAKGQPSTPLGSVASNGSSRSLFSMLASMDED</sequence>
<proteinExistence type="predicted"/>